<keyword evidence="9 10" id="KW-0472">Membrane</keyword>
<evidence type="ECO:0000256" key="2">
    <source>
        <dbReference type="ARBA" id="ARBA00001968"/>
    </source>
</evidence>
<dbReference type="InterPro" id="IPR004358">
    <property type="entry name" value="Sig_transdc_His_kin-like_C"/>
</dbReference>
<comment type="cofactor">
    <cofactor evidence="2">
        <name>a divalent metal cation</name>
        <dbReference type="ChEBI" id="CHEBI:60240"/>
    </cofactor>
</comment>
<dbReference type="EC" id="2.7.13.3" evidence="4"/>
<dbReference type="CDD" id="cd16922">
    <property type="entry name" value="HATPase_EvgS-ArcB-TorS-like"/>
    <property type="match status" value="1"/>
</dbReference>
<dbReference type="SUPFAM" id="SSF55874">
    <property type="entry name" value="ATPase domain of HSP90 chaperone/DNA topoisomerase II/histidine kinase"/>
    <property type="match status" value="1"/>
</dbReference>
<dbReference type="InterPro" id="IPR003661">
    <property type="entry name" value="HisK_dim/P_dom"/>
</dbReference>
<dbReference type="PRINTS" id="PR00344">
    <property type="entry name" value="BCTRLSENSOR"/>
</dbReference>
<feature type="transmembrane region" description="Helical" evidence="10">
    <location>
        <begin position="84"/>
        <end position="105"/>
    </location>
</feature>
<reference evidence="13 14" key="1">
    <citation type="submission" date="2020-07" db="EMBL/GenBank/DDBJ databases">
        <title>Sequencing the genomes of 1000 actinobacteria strains.</title>
        <authorList>
            <person name="Klenk H.-P."/>
        </authorList>
    </citation>
    <scope>NUCLEOTIDE SEQUENCE [LARGE SCALE GENOMIC DNA]</scope>
    <source>
        <strain evidence="13 14">DSM 100723</strain>
    </source>
</reference>
<feature type="transmembrane region" description="Helical" evidence="10">
    <location>
        <begin position="184"/>
        <end position="204"/>
    </location>
</feature>
<keyword evidence="10" id="KW-0812">Transmembrane</keyword>
<evidence type="ECO:0000313" key="13">
    <source>
        <dbReference type="EMBL" id="MBA8793477.1"/>
    </source>
</evidence>
<feature type="transmembrane region" description="Helical" evidence="10">
    <location>
        <begin position="120"/>
        <end position="138"/>
    </location>
</feature>
<evidence type="ECO:0000256" key="10">
    <source>
        <dbReference type="SAM" id="Phobius"/>
    </source>
</evidence>
<dbReference type="Pfam" id="PF13426">
    <property type="entry name" value="PAS_9"/>
    <property type="match status" value="1"/>
</dbReference>
<comment type="catalytic activity">
    <reaction evidence="1">
        <text>ATP + protein L-histidine = ADP + protein N-phospho-L-histidine.</text>
        <dbReference type="EC" id="2.7.13.3"/>
    </reaction>
</comment>
<dbReference type="RefSeq" id="WP_182559092.1">
    <property type="nucleotide sequence ID" value="NZ_JACGWT010000002.1"/>
</dbReference>
<evidence type="ECO:0000256" key="4">
    <source>
        <dbReference type="ARBA" id="ARBA00012438"/>
    </source>
</evidence>
<feature type="domain" description="PAS" evidence="12">
    <location>
        <begin position="367"/>
        <end position="411"/>
    </location>
</feature>
<evidence type="ECO:0000256" key="8">
    <source>
        <dbReference type="ARBA" id="ARBA00023012"/>
    </source>
</evidence>
<keyword evidence="6" id="KW-0808">Transferase</keyword>
<dbReference type="Gene3D" id="3.30.450.20">
    <property type="entry name" value="PAS domain"/>
    <property type="match status" value="1"/>
</dbReference>
<evidence type="ECO:0000256" key="9">
    <source>
        <dbReference type="ARBA" id="ARBA00023136"/>
    </source>
</evidence>
<dbReference type="FunFam" id="1.10.287.130:FF:000001">
    <property type="entry name" value="Two-component sensor histidine kinase"/>
    <property type="match status" value="1"/>
</dbReference>
<feature type="transmembrane region" description="Helical" evidence="10">
    <location>
        <begin position="320"/>
        <end position="338"/>
    </location>
</feature>
<feature type="transmembrane region" description="Helical" evidence="10">
    <location>
        <begin position="290"/>
        <end position="314"/>
    </location>
</feature>
<accession>A0A7W3IQP0</accession>
<evidence type="ECO:0000256" key="6">
    <source>
        <dbReference type="ARBA" id="ARBA00022679"/>
    </source>
</evidence>
<dbReference type="PANTHER" id="PTHR43711">
    <property type="entry name" value="TWO-COMPONENT HISTIDINE KINASE"/>
    <property type="match status" value="1"/>
</dbReference>
<dbReference type="SMART" id="SM00388">
    <property type="entry name" value="HisKA"/>
    <property type="match status" value="1"/>
</dbReference>
<comment type="subcellular location">
    <subcellularLocation>
        <location evidence="3">Cell membrane</location>
    </subcellularLocation>
</comment>
<dbReference type="InterPro" id="IPR000014">
    <property type="entry name" value="PAS"/>
</dbReference>
<gene>
    <name evidence="13" type="ORF">FHX74_001082</name>
</gene>
<dbReference type="PROSITE" id="PS50112">
    <property type="entry name" value="PAS"/>
    <property type="match status" value="1"/>
</dbReference>
<proteinExistence type="predicted"/>
<dbReference type="AlphaFoldDB" id="A0A7W3IQP0"/>
<dbReference type="Gene3D" id="3.30.565.10">
    <property type="entry name" value="Histidine kinase-like ATPase, C-terminal domain"/>
    <property type="match status" value="1"/>
</dbReference>
<dbReference type="PROSITE" id="PS50109">
    <property type="entry name" value="HIS_KIN"/>
    <property type="match status" value="1"/>
</dbReference>
<dbReference type="InterPro" id="IPR050736">
    <property type="entry name" value="Sensor_HK_Regulatory"/>
</dbReference>
<dbReference type="SMART" id="SM00091">
    <property type="entry name" value="PAS"/>
    <property type="match status" value="1"/>
</dbReference>
<dbReference type="Proteomes" id="UP000523079">
    <property type="component" value="Unassembled WGS sequence"/>
</dbReference>
<dbReference type="FunFam" id="3.30.565.10:FF:000006">
    <property type="entry name" value="Sensor histidine kinase WalK"/>
    <property type="match status" value="1"/>
</dbReference>
<protein>
    <recommendedName>
        <fullName evidence="4">histidine kinase</fullName>
        <ecNumber evidence="4">2.7.13.3</ecNumber>
    </recommendedName>
</protein>
<sequence>MTREVSVVETSADPPRSRLSPSAAPVFALGAAVVVLGYLLVTVAASVPAAGRELLSDLLTVPAAASLAVAAGRRARTPSPWQRTWQGVALAGLSWTLAEGSYAVITHLLQWVAAPGLPDVFYLLAPVPLAVGLLRVPVGPVVPGARLRLLLSGLVVALGLFFVTWSVVLPAVTTRGTSMLGRVVFTAYPVLDAVLLTLAAVALVRAGPSTRGRLALLTLGVLCYFGADGAYNYLEALGRYASGSVLDVGWIAGYLLMALAALVREPDRPDGADRPAASADTRGHRADQRALAVTSVVVYLPTAAAIAVAVSWPGRLADPVLVVTGILLLVLIGLRQVLLTVDNGRLTHDLEDQVVQLRRRGDEFRQLADQNSRVVAAVAEGVFGVDPDGRITFVNPAAAQMLGRAADQLVGAREGRVLHDHEAVPAGAGCPIGLALSERVPVDTVADVFRRADGTTFPVELAVGPILLGDRLSGAVVVFRDVSARRAVERMKDEFISVVSHELRTPLTAIRGSLGIVASGVAGDLDQRGTRLIEIAVRSADRLTRLINDMLDIERIESGAEVMRFAAWEARSLVEQAVEGMGPTAADHRVEIVVGPVAGTVQADGDRIVQVLINLLGNAVKFSEPGGRVEVAVGSSGAEVVFRVTDHGRGIPGDKLETIFERFEQVDSSDAREKGGTGLGLAICRSIAHRHGGRIWAESRPGEGATFRLALPASDPVPGTGSSVGTVAGLV</sequence>
<dbReference type="SMART" id="SM00387">
    <property type="entry name" value="HATPase_c"/>
    <property type="match status" value="1"/>
</dbReference>
<keyword evidence="5" id="KW-0597">Phosphoprotein</keyword>
<dbReference type="SUPFAM" id="SSF55785">
    <property type="entry name" value="PYP-like sensor domain (PAS domain)"/>
    <property type="match status" value="1"/>
</dbReference>
<dbReference type="PANTHER" id="PTHR43711:SF1">
    <property type="entry name" value="HISTIDINE KINASE 1"/>
    <property type="match status" value="1"/>
</dbReference>
<dbReference type="InterPro" id="IPR003594">
    <property type="entry name" value="HATPase_dom"/>
</dbReference>
<feature type="transmembrane region" description="Helical" evidence="10">
    <location>
        <begin position="26"/>
        <end position="48"/>
    </location>
</feature>
<dbReference type="InterPro" id="IPR036890">
    <property type="entry name" value="HATPase_C_sf"/>
</dbReference>
<evidence type="ECO:0000256" key="5">
    <source>
        <dbReference type="ARBA" id="ARBA00022553"/>
    </source>
</evidence>
<keyword evidence="8" id="KW-0902">Two-component regulatory system</keyword>
<dbReference type="CDD" id="cd00082">
    <property type="entry name" value="HisKA"/>
    <property type="match status" value="1"/>
</dbReference>
<dbReference type="NCBIfam" id="TIGR00229">
    <property type="entry name" value="sensory_box"/>
    <property type="match status" value="1"/>
</dbReference>
<keyword evidence="7" id="KW-0418">Kinase</keyword>
<feature type="transmembrane region" description="Helical" evidence="10">
    <location>
        <begin position="150"/>
        <end position="172"/>
    </location>
</feature>
<dbReference type="EMBL" id="JACGWT010000002">
    <property type="protein sequence ID" value="MBA8793477.1"/>
    <property type="molecule type" value="Genomic_DNA"/>
</dbReference>
<dbReference type="InterPro" id="IPR036097">
    <property type="entry name" value="HisK_dim/P_sf"/>
</dbReference>
<comment type="caution">
    <text evidence="13">The sequence shown here is derived from an EMBL/GenBank/DDBJ whole genome shotgun (WGS) entry which is preliminary data.</text>
</comment>
<dbReference type="InterPro" id="IPR005467">
    <property type="entry name" value="His_kinase_dom"/>
</dbReference>
<dbReference type="GO" id="GO:0005886">
    <property type="term" value="C:plasma membrane"/>
    <property type="evidence" value="ECO:0007669"/>
    <property type="project" value="UniProtKB-SubCell"/>
</dbReference>
<evidence type="ECO:0000259" key="12">
    <source>
        <dbReference type="PROSITE" id="PS50112"/>
    </source>
</evidence>
<feature type="transmembrane region" description="Helical" evidence="10">
    <location>
        <begin position="54"/>
        <end position="72"/>
    </location>
</feature>
<name>A0A7W3IQP0_9ACTN</name>
<keyword evidence="14" id="KW-1185">Reference proteome</keyword>
<evidence type="ECO:0000313" key="14">
    <source>
        <dbReference type="Proteomes" id="UP000523079"/>
    </source>
</evidence>
<dbReference type="InterPro" id="IPR035965">
    <property type="entry name" value="PAS-like_dom_sf"/>
</dbReference>
<dbReference type="GO" id="GO:0000155">
    <property type="term" value="F:phosphorelay sensor kinase activity"/>
    <property type="evidence" value="ECO:0007669"/>
    <property type="project" value="InterPro"/>
</dbReference>
<dbReference type="Pfam" id="PF02518">
    <property type="entry name" value="HATPase_c"/>
    <property type="match status" value="1"/>
</dbReference>
<dbReference type="GO" id="GO:0005509">
    <property type="term" value="F:calcium ion binding"/>
    <property type="evidence" value="ECO:0007669"/>
    <property type="project" value="UniProtKB-ARBA"/>
</dbReference>
<dbReference type="CDD" id="cd00130">
    <property type="entry name" value="PAS"/>
    <property type="match status" value="1"/>
</dbReference>
<evidence type="ECO:0000256" key="1">
    <source>
        <dbReference type="ARBA" id="ARBA00000085"/>
    </source>
</evidence>
<feature type="transmembrane region" description="Helical" evidence="10">
    <location>
        <begin position="216"/>
        <end position="234"/>
    </location>
</feature>
<evidence type="ECO:0000259" key="11">
    <source>
        <dbReference type="PROSITE" id="PS50109"/>
    </source>
</evidence>
<dbReference type="Pfam" id="PF00512">
    <property type="entry name" value="HisKA"/>
    <property type="match status" value="1"/>
</dbReference>
<organism evidence="13 14">
    <name type="scientific">Microlunatus kandeliicorticis</name>
    <dbReference type="NCBI Taxonomy" id="1759536"/>
    <lineage>
        <taxon>Bacteria</taxon>
        <taxon>Bacillati</taxon>
        <taxon>Actinomycetota</taxon>
        <taxon>Actinomycetes</taxon>
        <taxon>Propionibacteriales</taxon>
        <taxon>Propionibacteriaceae</taxon>
        <taxon>Microlunatus</taxon>
    </lineage>
</organism>
<dbReference type="SUPFAM" id="SSF47384">
    <property type="entry name" value="Homodimeric domain of signal transducing histidine kinase"/>
    <property type="match status" value="1"/>
</dbReference>
<keyword evidence="10" id="KW-1133">Transmembrane helix</keyword>
<evidence type="ECO:0000256" key="7">
    <source>
        <dbReference type="ARBA" id="ARBA00022777"/>
    </source>
</evidence>
<feature type="domain" description="Histidine kinase" evidence="11">
    <location>
        <begin position="498"/>
        <end position="715"/>
    </location>
</feature>
<dbReference type="Gene3D" id="1.10.287.130">
    <property type="match status" value="1"/>
</dbReference>
<feature type="transmembrane region" description="Helical" evidence="10">
    <location>
        <begin position="240"/>
        <end position="263"/>
    </location>
</feature>
<evidence type="ECO:0000256" key="3">
    <source>
        <dbReference type="ARBA" id="ARBA00004236"/>
    </source>
</evidence>